<organism evidence="1 2">
    <name type="scientific">Diploptera punctata</name>
    <name type="common">Pacific beetle cockroach</name>
    <dbReference type="NCBI Taxonomy" id="6984"/>
    <lineage>
        <taxon>Eukaryota</taxon>
        <taxon>Metazoa</taxon>
        <taxon>Ecdysozoa</taxon>
        <taxon>Arthropoda</taxon>
        <taxon>Hexapoda</taxon>
        <taxon>Insecta</taxon>
        <taxon>Pterygota</taxon>
        <taxon>Neoptera</taxon>
        <taxon>Polyneoptera</taxon>
        <taxon>Dictyoptera</taxon>
        <taxon>Blattodea</taxon>
        <taxon>Blaberoidea</taxon>
        <taxon>Blaberidae</taxon>
        <taxon>Diplopterinae</taxon>
        <taxon>Diploptera</taxon>
    </lineage>
</organism>
<name>A0AAD7ZYK3_DIPPU</name>
<reference evidence="1" key="2">
    <citation type="submission" date="2023-05" db="EMBL/GenBank/DDBJ databases">
        <authorList>
            <person name="Fouks B."/>
        </authorList>
    </citation>
    <scope>NUCLEOTIDE SEQUENCE</scope>
    <source>
        <strain evidence="1">Stay&amp;Tobe</strain>
        <tissue evidence="1">Testes</tissue>
    </source>
</reference>
<feature type="non-terminal residue" evidence="1">
    <location>
        <position position="175"/>
    </location>
</feature>
<protein>
    <submittedName>
        <fullName evidence="1">Uncharacterized protein</fullName>
    </submittedName>
</protein>
<accession>A0AAD7ZYK3</accession>
<dbReference type="Proteomes" id="UP001233999">
    <property type="component" value="Unassembled WGS sequence"/>
</dbReference>
<feature type="non-terminal residue" evidence="1">
    <location>
        <position position="1"/>
    </location>
</feature>
<reference evidence="1" key="1">
    <citation type="journal article" date="2023" name="IScience">
        <title>Live-bearing cockroach genome reveals convergent evolutionary mechanisms linked to viviparity in insects and beyond.</title>
        <authorList>
            <person name="Fouks B."/>
            <person name="Harrison M.C."/>
            <person name="Mikhailova A.A."/>
            <person name="Marchal E."/>
            <person name="English S."/>
            <person name="Carruthers M."/>
            <person name="Jennings E.C."/>
            <person name="Chiamaka E.L."/>
            <person name="Frigard R.A."/>
            <person name="Pippel M."/>
            <person name="Attardo G.M."/>
            <person name="Benoit J.B."/>
            <person name="Bornberg-Bauer E."/>
            <person name="Tobe S.S."/>
        </authorList>
    </citation>
    <scope>NUCLEOTIDE SEQUENCE</scope>
    <source>
        <strain evidence="1">Stay&amp;Tobe</strain>
    </source>
</reference>
<keyword evidence="2" id="KW-1185">Reference proteome</keyword>
<dbReference type="EMBL" id="JASPKZ010005291">
    <property type="protein sequence ID" value="KAJ9588975.1"/>
    <property type="molecule type" value="Genomic_DNA"/>
</dbReference>
<sequence>PYAYLCEFCRSCFYVSGTASNVYEITEVLVASHHSATDRAERRIIKRKSCPCAVYRVKWSKLAIIRWPLWSSVRFTRPSWKNVHHLETLLRSIQSSPYTPRISSFSRKSCNTKAEKKYLNCNKNVVSIGDKKTIISWSLHYGIEFHNTAEYSDPTYQQFFILHNSTIELHIYYSD</sequence>
<gene>
    <name evidence="1" type="ORF">L9F63_017735</name>
</gene>
<evidence type="ECO:0000313" key="1">
    <source>
        <dbReference type="EMBL" id="KAJ9588975.1"/>
    </source>
</evidence>
<dbReference type="AlphaFoldDB" id="A0AAD7ZYK3"/>
<proteinExistence type="predicted"/>
<evidence type="ECO:0000313" key="2">
    <source>
        <dbReference type="Proteomes" id="UP001233999"/>
    </source>
</evidence>
<comment type="caution">
    <text evidence="1">The sequence shown here is derived from an EMBL/GenBank/DDBJ whole genome shotgun (WGS) entry which is preliminary data.</text>
</comment>